<feature type="transmembrane region" description="Helical" evidence="8">
    <location>
        <begin position="38"/>
        <end position="58"/>
    </location>
</feature>
<comment type="caution">
    <text evidence="10">The sequence shown here is derived from an EMBL/GenBank/DDBJ whole genome shotgun (WGS) entry which is preliminary data.</text>
</comment>
<dbReference type="PROSITE" id="PS51202">
    <property type="entry name" value="RCK_C"/>
    <property type="match status" value="1"/>
</dbReference>
<gene>
    <name evidence="10" type="ORF">CWS72_25830</name>
</gene>
<sequence>MDWLQSLFFSGHGVANSVVAICLVAILGLAAGEIKIKAIKLGIAGPLFVGIAFGHFGLRMEKEILEFARDFGLILFVYAVGITVGPGFLEAFRKEGVLLNALAAFIVISGGIIAVGLHFGFSLPLDVVVGLFSGGTTNTPSLAAGMEMLKELKATSEQIGVPGQAYAVAYPFGIIGILLTMGLVRMIFRINVAADSDRWQTAPDTDRKTIETMNIDVCNPEIVGNPIGKLRPLRDQEVVVSRFMQAGTQRVASPDDPVHIGDTVLAIGPRPELKELCDSLGREASVRLQDVQSPIKAQRLIVTSSQALGKRIADFSTSGVIVTRLSRGNAELIPDRAIKLQFGDQVMCVGEEERLQAFAKVLGNDPKAMQHTQMIPIFLGIFLGAFLGSVPLFIPGLPAPLKLGLAGGPVVIAITLSRIGHIGPLVWHMPAATTSALREIGITMFMCCVGLYAGNSFINTLIHGDGFKWMACATLITFLPLCLAGLLARGVFKLNYLTVCGVLAGSMTDPPALAFANAIHPSDAQATAYATVYPLTMCLRILAPQIMLAALWAASTH</sequence>
<feature type="transmembrane region" description="Helical" evidence="8">
    <location>
        <begin position="6"/>
        <end position="31"/>
    </location>
</feature>
<proteinExistence type="inferred from homology"/>
<feature type="transmembrane region" description="Helical" evidence="8">
    <location>
        <begin position="468"/>
        <end position="488"/>
    </location>
</feature>
<dbReference type="PANTHER" id="PTHR30445">
    <property type="entry name" value="K(+)_H(+) ANTIPORTER SUBUNIT KHTT"/>
    <property type="match status" value="1"/>
</dbReference>
<dbReference type="NCBIfam" id="TIGR01625">
    <property type="entry name" value="YidE_YbjL_dupl"/>
    <property type="match status" value="2"/>
</dbReference>
<dbReference type="GO" id="GO:0005886">
    <property type="term" value="C:plasma membrane"/>
    <property type="evidence" value="ECO:0007669"/>
    <property type="project" value="UniProtKB-SubCell"/>
</dbReference>
<accession>A0A2N3PML8</accession>
<keyword evidence="6 8" id="KW-1133">Transmembrane helix</keyword>
<dbReference type="NCBIfam" id="NF003007">
    <property type="entry name" value="PRK03818.1"/>
    <property type="match status" value="1"/>
</dbReference>
<dbReference type="AlphaFoldDB" id="A0A2N3PML8"/>
<feature type="transmembrane region" description="Helical" evidence="8">
    <location>
        <begin position="374"/>
        <end position="394"/>
    </location>
</feature>
<dbReference type="InterPro" id="IPR036721">
    <property type="entry name" value="RCK_C_sf"/>
</dbReference>
<evidence type="ECO:0000256" key="7">
    <source>
        <dbReference type="ARBA" id="ARBA00023136"/>
    </source>
</evidence>
<dbReference type="Pfam" id="PF06826">
    <property type="entry name" value="Asp-Al_Ex"/>
    <property type="match status" value="2"/>
</dbReference>
<dbReference type="Gene3D" id="3.30.70.1450">
    <property type="entry name" value="Regulator of K+ conductance, C-terminal domain"/>
    <property type="match status" value="1"/>
</dbReference>
<keyword evidence="4" id="KW-1003">Cell membrane</keyword>
<evidence type="ECO:0000313" key="11">
    <source>
        <dbReference type="Proteomes" id="UP000233293"/>
    </source>
</evidence>
<evidence type="ECO:0000256" key="8">
    <source>
        <dbReference type="SAM" id="Phobius"/>
    </source>
</evidence>
<comment type="similarity">
    <text evidence="2">Belongs to the AAE transporter (TC 2.A.81) family.</text>
</comment>
<keyword evidence="3" id="KW-0813">Transport</keyword>
<dbReference type="InterPro" id="IPR006512">
    <property type="entry name" value="YidE_YbjL"/>
</dbReference>
<evidence type="ECO:0000259" key="9">
    <source>
        <dbReference type="PROSITE" id="PS51202"/>
    </source>
</evidence>
<dbReference type="GO" id="GO:0006813">
    <property type="term" value="P:potassium ion transport"/>
    <property type="evidence" value="ECO:0007669"/>
    <property type="project" value="InterPro"/>
</dbReference>
<dbReference type="EMBL" id="PIUM01000049">
    <property type="protein sequence ID" value="PKU21631.1"/>
    <property type="molecule type" value="Genomic_DNA"/>
</dbReference>
<feature type="transmembrane region" description="Helical" evidence="8">
    <location>
        <begin position="70"/>
        <end position="89"/>
    </location>
</feature>
<feature type="transmembrane region" description="Helical" evidence="8">
    <location>
        <begin position="440"/>
        <end position="462"/>
    </location>
</feature>
<dbReference type="SUPFAM" id="SSF116726">
    <property type="entry name" value="TrkA C-terminal domain-like"/>
    <property type="match status" value="1"/>
</dbReference>
<name>A0A2N3PML8_9PROT</name>
<evidence type="ECO:0000256" key="6">
    <source>
        <dbReference type="ARBA" id="ARBA00022989"/>
    </source>
</evidence>
<comment type="subcellular location">
    <subcellularLocation>
        <location evidence="1">Cell membrane</location>
        <topology evidence="1">Multi-pass membrane protein</topology>
    </subcellularLocation>
</comment>
<feature type="domain" description="RCK C-terminal" evidence="9">
    <location>
        <begin position="283"/>
        <end position="364"/>
    </location>
</feature>
<dbReference type="InterPro" id="IPR050144">
    <property type="entry name" value="AAE_transporter"/>
</dbReference>
<protein>
    <submittedName>
        <fullName evidence="10">Putative transporter</fullName>
    </submittedName>
</protein>
<evidence type="ECO:0000256" key="5">
    <source>
        <dbReference type="ARBA" id="ARBA00022692"/>
    </source>
</evidence>
<evidence type="ECO:0000256" key="3">
    <source>
        <dbReference type="ARBA" id="ARBA00022448"/>
    </source>
</evidence>
<dbReference type="InterPro" id="IPR006037">
    <property type="entry name" value="RCK_C"/>
</dbReference>
<keyword evidence="11" id="KW-1185">Reference proteome</keyword>
<feature type="transmembrane region" description="Helical" evidence="8">
    <location>
        <begin position="101"/>
        <end position="121"/>
    </location>
</feature>
<dbReference type="RefSeq" id="WP_101253545.1">
    <property type="nucleotide sequence ID" value="NZ_PIUM01000049.1"/>
</dbReference>
<dbReference type="OrthoDB" id="5166626at2"/>
<evidence type="ECO:0000256" key="2">
    <source>
        <dbReference type="ARBA" id="ARBA00009854"/>
    </source>
</evidence>
<reference evidence="11" key="1">
    <citation type="submission" date="2017-12" db="EMBL/GenBank/DDBJ databases">
        <title>Draft genome sequence of Telmatospirillum siberiense 26-4b1T, an acidotolerant peatland alphaproteobacterium potentially involved in sulfur cycling.</title>
        <authorList>
            <person name="Hausmann B."/>
            <person name="Pjevac P."/>
            <person name="Schreck K."/>
            <person name="Herbold C.W."/>
            <person name="Daims H."/>
            <person name="Wagner M."/>
            <person name="Pester M."/>
            <person name="Loy A."/>
        </authorList>
    </citation>
    <scope>NUCLEOTIDE SEQUENCE [LARGE SCALE GENOMIC DNA]</scope>
    <source>
        <strain evidence="11">26-4b1</strain>
    </source>
</reference>
<organism evidence="10 11">
    <name type="scientific">Telmatospirillum siberiense</name>
    <dbReference type="NCBI Taxonomy" id="382514"/>
    <lineage>
        <taxon>Bacteria</taxon>
        <taxon>Pseudomonadati</taxon>
        <taxon>Pseudomonadota</taxon>
        <taxon>Alphaproteobacteria</taxon>
        <taxon>Rhodospirillales</taxon>
        <taxon>Rhodospirillaceae</taxon>
        <taxon>Telmatospirillum</taxon>
    </lineage>
</organism>
<keyword evidence="7 8" id="KW-0472">Membrane</keyword>
<keyword evidence="5 8" id="KW-0812">Transmembrane</keyword>
<evidence type="ECO:0000313" key="10">
    <source>
        <dbReference type="EMBL" id="PKU21631.1"/>
    </source>
</evidence>
<feature type="transmembrane region" description="Helical" evidence="8">
    <location>
        <begin position="406"/>
        <end position="428"/>
    </location>
</feature>
<dbReference type="Pfam" id="PF02080">
    <property type="entry name" value="TrkA_C"/>
    <property type="match status" value="1"/>
</dbReference>
<dbReference type="GO" id="GO:0008324">
    <property type="term" value="F:monoatomic cation transmembrane transporter activity"/>
    <property type="evidence" value="ECO:0007669"/>
    <property type="project" value="InterPro"/>
</dbReference>
<dbReference type="PANTHER" id="PTHR30445:SF3">
    <property type="entry name" value="TRANSPORT PROTEIN YIDE-RELATED"/>
    <property type="match status" value="1"/>
</dbReference>
<dbReference type="Proteomes" id="UP000233293">
    <property type="component" value="Unassembled WGS sequence"/>
</dbReference>
<evidence type="ECO:0000256" key="1">
    <source>
        <dbReference type="ARBA" id="ARBA00004651"/>
    </source>
</evidence>
<feature type="transmembrane region" description="Helical" evidence="8">
    <location>
        <begin position="168"/>
        <end position="188"/>
    </location>
</feature>
<evidence type="ECO:0000256" key="4">
    <source>
        <dbReference type="ARBA" id="ARBA00022475"/>
    </source>
</evidence>